<keyword evidence="2" id="KW-0732">Signal</keyword>
<evidence type="ECO:0000313" key="4">
    <source>
        <dbReference type="EMBL" id="MBA8814965.1"/>
    </source>
</evidence>
<feature type="chain" id="PRO_5039313018" description="Htaa domain-containing protein" evidence="2">
    <location>
        <begin position="23"/>
        <end position="278"/>
    </location>
</feature>
<name>A0A7W3PJX6_9MICO</name>
<accession>A0A7W3PJX6</accession>
<keyword evidence="5" id="KW-1185">Reference proteome</keyword>
<proteinExistence type="predicted"/>
<reference evidence="4 5" key="1">
    <citation type="submission" date="2020-07" db="EMBL/GenBank/DDBJ databases">
        <title>Sequencing the genomes of 1000 actinobacteria strains.</title>
        <authorList>
            <person name="Klenk H.-P."/>
        </authorList>
    </citation>
    <scope>NUCLEOTIDE SEQUENCE [LARGE SCALE GENOMIC DNA]</scope>
    <source>
        <strain evidence="4 5">DSM 27576</strain>
    </source>
</reference>
<evidence type="ECO:0000313" key="5">
    <source>
        <dbReference type="Proteomes" id="UP000526083"/>
    </source>
</evidence>
<dbReference type="InterPro" id="IPR007331">
    <property type="entry name" value="Htaa"/>
</dbReference>
<sequence>MRSGLSALVFRIAALGAGSAMVAGGFFSAASAAETAVPAEKACDVTSAQLVWGFKESFRAYISGSIANGDWQVGAPATYVTPAFTWPEGSGSYDPESATGSISFLGGVTFSGHDGLLNTTISDPTLVLDDSGAHLLLDVSGVSMSDAMAGDSENVQTVTQIRFVELDLTAAPLDVGEQTVTARAVPTAITAEGFAEFGNYEPGTMFDPITFTMTLDCAEPEQDVVATPTESVTPLIAADPTAAEDESWIGWVGGGAAAALLAAAAAVVLIRRRQKARL</sequence>
<evidence type="ECO:0000256" key="1">
    <source>
        <dbReference type="SAM" id="Phobius"/>
    </source>
</evidence>
<dbReference type="EMBL" id="JACGWY010000001">
    <property type="protein sequence ID" value="MBA8814965.1"/>
    <property type="molecule type" value="Genomic_DNA"/>
</dbReference>
<keyword evidence="1" id="KW-1133">Transmembrane helix</keyword>
<comment type="caution">
    <text evidence="4">The sequence shown here is derived from an EMBL/GenBank/DDBJ whole genome shotgun (WGS) entry which is preliminary data.</text>
</comment>
<feature type="signal peptide" evidence="2">
    <location>
        <begin position="1"/>
        <end position="22"/>
    </location>
</feature>
<dbReference type="Pfam" id="PF04213">
    <property type="entry name" value="HtaA"/>
    <property type="match status" value="1"/>
</dbReference>
<keyword evidence="1" id="KW-0472">Membrane</keyword>
<organism evidence="4 5">
    <name type="scientific">Microbacterium halimionae</name>
    <dbReference type="NCBI Taxonomy" id="1526413"/>
    <lineage>
        <taxon>Bacteria</taxon>
        <taxon>Bacillati</taxon>
        <taxon>Actinomycetota</taxon>
        <taxon>Actinomycetes</taxon>
        <taxon>Micrococcales</taxon>
        <taxon>Microbacteriaceae</taxon>
        <taxon>Microbacterium</taxon>
    </lineage>
</organism>
<evidence type="ECO:0000256" key="2">
    <source>
        <dbReference type="SAM" id="SignalP"/>
    </source>
</evidence>
<protein>
    <recommendedName>
        <fullName evidence="3">Htaa domain-containing protein</fullName>
    </recommendedName>
</protein>
<gene>
    <name evidence="4" type="ORF">FHX48_000017</name>
</gene>
<feature type="transmembrane region" description="Helical" evidence="1">
    <location>
        <begin position="248"/>
        <end position="270"/>
    </location>
</feature>
<evidence type="ECO:0000259" key="3">
    <source>
        <dbReference type="Pfam" id="PF04213"/>
    </source>
</evidence>
<dbReference type="RefSeq" id="WP_167044785.1">
    <property type="nucleotide sequence ID" value="NZ_JAAOZB010000001.1"/>
</dbReference>
<keyword evidence="1" id="KW-0812">Transmembrane</keyword>
<feature type="domain" description="Htaa" evidence="3">
    <location>
        <begin position="48"/>
        <end position="212"/>
    </location>
</feature>
<dbReference type="Proteomes" id="UP000526083">
    <property type="component" value="Unassembled WGS sequence"/>
</dbReference>
<dbReference type="AlphaFoldDB" id="A0A7W3PJX6"/>